<feature type="domain" description="HAMP" evidence="3">
    <location>
        <begin position="324"/>
        <end position="376"/>
    </location>
</feature>
<protein>
    <submittedName>
        <fullName evidence="4">Serine phosphatase RsbU, regulator of sigma subunit</fullName>
    </submittedName>
</protein>
<dbReference type="Gene3D" id="3.30.450.20">
    <property type="entry name" value="PAS domain"/>
    <property type="match status" value="1"/>
</dbReference>
<dbReference type="GO" id="GO:0016791">
    <property type="term" value="F:phosphatase activity"/>
    <property type="evidence" value="ECO:0007669"/>
    <property type="project" value="TreeGrafter"/>
</dbReference>
<reference evidence="4 5" key="1">
    <citation type="submission" date="2016-10" db="EMBL/GenBank/DDBJ databases">
        <authorList>
            <person name="de Groot N.N."/>
        </authorList>
    </citation>
    <scope>NUCLEOTIDE SEQUENCE [LARGE SCALE GENOMIC DNA]</scope>
    <source>
        <strain evidence="4 5">CGMCC 1.7005</strain>
    </source>
</reference>
<evidence type="ECO:0000259" key="3">
    <source>
        <dbReference type="PROSITE" id="PS50885"/>
    </source>
</evidence>
<sequence length="630" mass="71557">MKFVQHIQQKIRLKILIAFIGLGVLTILVVGFYSFNLTKKAILNRTFEQLTTSRVIKTKFITDFLEGKLKSTQIAATSVEIDLMFKGVKKKNDSVFERKPINSFMTNESFHDMIIIYDSNNFSLAHFDGKLTFNPITHNPLKKYVQHIYKQVISSKKNTLFDYIQIRDQLYLTTAAPVYHSDGSFRAILCFTIPSSSIDNIMITNTVLQGLGNTGETYLVDKNHRLKSQSRFIPNAVNQLLINTPAVYEALEGNTFTSIIKDYRGIEVLSSSSSLELQGLDWVILAEIDKKEILAPILKLRFKVLSLSAIVIFIFIALVTWITRQFSKPLIKLKSIATEIAHGDYGKTLQPTTRDEIGQLTEAFNAMSQEILNQREELIEKNKEIQDSINYAKRIQLGLLPSKKNIYKLLEDSFVLYLPKNTVSGDFYYCSKIKNKVIVAVGDCTGHGVPGAFVSALSHGLIQRTINAYGITQPATILDKLHVLFDEMFSFSELSIKDGMDISICSFDFEKKEVEFAGANNPVFRIRKGELDLFEADRQPIGGLKSYTPFTHQIFNLQEGDCYYLLSDGLVDQFGGAKNKKFMRKNLKQLLLDIHELPMKDQKLKVNKTFQNWKGTNEQVDDICIFGIKI</sequence>
<dbReference type="PROSITE" id="PS50885">
    <property type="entry name" value="HAMP"/>
    <property type="match status" value="1"/>
</dbReference>
<evidence type="ECO:0000313" key="4">
    <source>
        <dbReference type="EMBL" id="SFT73930.1"/>
    </source>
</evidence>
<name>A0A1I7AGC7_9FLAO</name>
<dbReference type="STRING" id="477690.SAMN05216474_2060"/>
<dbReference type="GO" id="GO:0016020">
    <property type="term" value="C:membrane"/>
    <property type="evidence" value="ECO:0007669"/>
    <property type="project" value="InterPro"/>
</dbReference>
<dbReference type="GO" id="GO:0007165">
    <property type="term" value="P:signal transduction"/>
    <property type="evidence" value="ECO:0007669"/>
    <property type="project" value="InterPro"/>
</dbReference>
<keyword evidence="2" id="KW-1133">Transmembrane helix</keyword>
<keyword evidence="5" id="KW-1185">Reference proteome</keyword>
<dbReference type="InterPro" id="IPR036457">
    <property type="entry name" value="PPM-type-like_dom_sf"/>
</dbReference>
<dbReference type="Pfam" id="PF00672">
    <property type="entry name" value="HAMP"/>
    <property type="match status" value="1"/>
</dbReference>
<dbReference type="SUPFAM" id="SSF158472">
    <property type="entry name" value="HAMP domain-like"/>
    <property type="match status" value="1"/>
</dbReference>
<feature type="transmembrane region" description="Helical" evidence="2">
    <location>
        <begin position="300"/>
        <end position="322"/>
    </location>
</feature>
<evidence type="ECO:0000313" key="5">
    <source>
        <dbReference type="Proteomes" id="UP000236454"/>
    </source>
</evidence>
<gene>
    <name evidence="4" type="ORF">SAMN05216474_2060</name>
</gene>
<dbReference type="Pfam" id="PF07228">
    <property type="entry name" value="SpoIIE"/>
    <property type="match status" value="1"/>
</dbReference>
<dbReference type="SMART" id="SM00331">
    <property type="entry name" value="PP2C_SIG"/>
    <property type="match status" value="1"/>
</dbReference>
<dbReference type="EMBL" id="FPAS01000003">
    <property type="protein sequence ID" value="SFT73930.1"/>
    <property type="molecule type" value="Genomic_DNA"/>
</dbReference>
<dbReference type="InterPro" id="IPR052016">
    <property type="entry name" value="Bact_Sigma-Reg"/>
</dbReference>
<evidence type="ECO:0000256" key="1">
    <source>
        <dbReference type="ARBA" id="ARBA00022801"/>
    </source>
</evidence>
<dbReference type="SUPFAM" id="SSF81606">
    <property type="entry name" value="PP2C-like"/>
    <property type="match status" value="1"/>
</dbReference>
<dbReference type="RefSeq" id="WP_090249111.1">
    <property type="nucleotide sequence ID" value="NZ_FPAS01000003.1"/>
</dbReference>
<evidence type="ECO:0000256" key="2">
    <source>
        <dbReference type="SAM" id="Phobius"/>
    </source>
</evidence>
<dbReference type="PANTHER" id="PTHR43156:SF9">
    <property type="entry name" value="HAMP DOMAIN-CONTAINING PROTEIN"/>
    <property type="match status" value="1"/>
</dbReference>
<keyword evidence="2" id="KW-0472">Membrane</keyword>
<dbReference type="InterPro" id="IPR003660">
    <property type="entry name" value="HAMP_dom"/>
</dbReference>
<proteinExistence type="predicted"/>
<dbReference type="Gene3D" id="1.10.8.500">
    <property type="entry name" value="HAMP domain in histidine kinase"/>
    <property type="match status" value="1"/>
</dbReference>
<accession>A0A1I7AGC7</accession>
<dbReference type="OrthoDB" id="1109395at2"/>
<dbReference type="AlphaFoldDB" id="A0A1I7AGC7"/>
<dbReference type="Gene3D" id="3.60.40.10">
    <property type="entry name" value="PPM-type phosphatase domain"/>
    <property type="match status" value="1"/>
</dbReference>
<feature type="transmembrane region" description="Helical" evidence="2">
    <location>
        <begin position="15"/>
        <end position="35"/>
    </location>
</feature>
<keyword evidence="1" id="KW-0378">Hydrolase</keyword>
<dbReference type="InterPro" id="IPR001932">
    <property type="entry name" value="PPM-type_phosphatase-like_dom"/>
</dbReference>
<dbReference type="PANTHER" id="PTHR43156">
    <property type="entry name" value="STAGE II SPORULATION PROTEIN E-RELATED"/>
    <property type="match status" value="1"/>
</dbReference>
<dbReference type="SMART" id="SM00304">
    <property type="entry name" value="HAMP"/>
    <property type="match status" value="1"/>
</dbReference>
<dbReference type="CDD" id="cd06225">
    <property type="entry name" value="HAMP"/>
    <property type="match status" value="1"/>
</dbReference>
<organism evidence="4 5">
    <name type="scientific">Lishizhenia tianjinensis</name>
    <dbReference type="NCBI Taxonomy" id="477690"/>
    <lineage>
        <taxon>Bacteria</taxon>
        <taxon>Pseudomonadati</taxon>
        <taxon>Bacteroidota</taxon>
        <taxon>Flavobacteriia</taxon>
        <taxon>Flavobacteriales</taxon>
        <taxon>Crocinitomicaceae</taxon>
        <taxon>Lishizhenia</taxon>
    </lineage>
</organism>
<keyword evidence="2" id="KW-0812">Transmembrane</keyword>
<dbReference type="Proteomes" id="UP000236454">
    <property type="component" value="Unassembled WGS sequence"/>
</dbReference>